<reference evidence="6" key="2">
    <citation type="submission" date="2015-01" db="EMBL/GenBank/DDBJ databases">
        <title>Evolutionary Origins and Diversification of the Mycorrhizal Mutualists.</title>
        <authorList>
            <consortium name="DOE Joint Genome Institute"/>
            <consortium name="Mycorrhizal Genomics Consortium"/>
            <person name="Kohler A."/>
            <person name="Kuo A."/>
            <person name="Nagy L.G."/>
            <person name="Floudas D."/>
            <person name="Copeland A."/>
            <person name="Barry K.W."/>
            <person name="Cichocki N."/>
            <person name="Veneault-Fourrey C."/>
            <person name="LaButti K."/>
            <person name="Lindquist E.A."/>
            <person name="Lipzen A."/>
            <person name="Lundell T."/>
            <person name="Morin E."/>
            <person name="Murat C."/>
            <person name="Riley R."/>
            <person name="Ohm R."/>
            <person name="Sun H."/>
            <person name="Tunlid A."/>
            <person name="Henrissat B."/>
            <person name="Grigoriev I.V."/>
            <person name="Hibbett D.S."/>
            <person name="Martin F."/>
        </authorList>
    </citation>
    <scope>NUCLEOTIDE SEQUENCE [LARGE SCALE GENOMIC DNA]</scope>
    <source>
        <strain evidence="6">Marx 270</strain>
    </source>
</reference>
<dbReference type="Proteomes" id="UP000054217">
    <property type="component" value="Unassembled WGS sequence"/>
</dbReference>
<evidence type="ECO:0000259" key="4">
    <source>
        <dbReference type="SMART" id="SM00906"/>
    </source>
</evidence>
<dbReference type="GO" id="GO:0006351">
    <property type="term" value="P:DNA-templated transcription"/>
    <property type="evidence" value="ECO:0007669"/>
    <property type="project" value="InterPro"/>
</dbReference>
<dbReference type="InterPro" id="IPR007219">
    <property type="entry name" value="XnlR_reg_dom"/>
</dbReference>
<dbReference type="InParanoid" id="A0A0C3PCC4"/>
<dbReference type="PANTHER" id="PTHR31001">
    <property type="entry name" value="UNCHARACTERIZED TRANSCRIPTIONAL REGULATORY PROTEIN"/>
    <property type="match status" value="1"/>
</dbReference>
<evidence type="ECO:0000256" key="2">
    <source>
        <dbReference type="ARBA" id="ARBA00023242"/>
    </source>
</evidence>
<dbReference type="GO" id="GO:0005634">
    <property type="term" value="C:nucleus"/>
    <property type="evidence" value="ECO:0007669"/>
    <property type="project" value="UniProtKB-SubCell"/>
</dbReference>
<dbReference type="InterPro" id="IPR050613">
    <property type="entry name" value="Sec_Metabolite_Reg"/>
</dbReference>
<dbReference type="SMART" id="SM00906">
    <property type="entry name" value="Fungal_trans"/>
    <property type="match status" value="1"/>
</dbReference>
<feature type="domain" description="Xylanolytic transcriptional activator regulatory" evidence="4">
    <location>
        <begin position="241"/>
        <end position="316"/>
    </location>
</feature>
<dbReference type="GO" id="GO:0008270">
    <property type="term" value="F:zinc ion binding"/>
    <property type="evidence" value="ECO:0007669"/>
    <property type="project" value="InterPro"/>
</dbReference>
<dbReference type="HOGENOM" id="CLU_049627_0_0_1"/>
<dbReference type="GO" id="GO:0003677">
    <property type="term" value="F:DNA binding"/>
    <property type="evidence" value="ECO:0007669"/>
    <property type="project" value="InterPro"/>
</dbReference>
<accession>A0A0C3PCC4</accession>
<gene>
    <name evidence="5" type="ORF">M404DRAFT_128017</name>
</gene>
<comment type="subcellular location">
    <subcellularLocation>
        <location evidence="1">Nucleus</location>
    </subcellularLocation>
</comment>
<keyword evidence="2" id="KW-0539">Nucleus</keyword>
<feature type="non-terminal residue" evidence="5">
    <location>
        <position position="352"/>
    </location>
</feature>
<reference evidence="5 6" key="1">
    <citation type="submission" date="2014-04" db="EMBL/GenBank/DDBJ databases">
        <authorList>
            <consortium name="DOE Joint Genome Institute"/>
            <person name="Kuo A."/>
            <person name="Kohler A."/>
            <person name="Costa M.D."/>
            <person name="Nagy L.G."/>
            <person name="Floudas D."/>
            <person name="Copeland A."/>
            <person name="Barry K.W."/>
            <person name="Cichocki N."/>
            <person name="Veneault-Fourrey C."/>
            <person name="LaButti K."/>
            <person name="Lindquist E.A."/>
            <person name="Lipzen A."/>
            <person name="Lundell T."/>
            <person name="Morin E."/>
            <person name="Murat C."/>
            <person name="Sun H."/>
            <person name="Tunlid A."/>
            <person name="Henrissat B."/>
            <person name="Grigoriev I.V."/>
            <person name="Hibbett D.S."/>
            <person name="Martin F."/>
            <person name="Nordberg H.P."/>
            <person name="Cantor M.N."/>
            <person name="Hua S.X."/>
        </authorList>
    </citation>
    <scope>NUCLEOTIDE SEQUENCE [LARGE SCALE GENOMIC DNA]</scope>
    <source>
        <strain evidence="5 6">Marx 270</strain>
    </source>
</reference>
<dbReference type="AlphaFoldDB" id="A0A0C3PCC4"/>
<evidence type="ECO:0000313" key="6">
    <source>
        <dbReference type="Proteomes" id="UP000054217"/>
    </source>
</evidence>
<sequence>MVTLPGKASTCSLELPIPLLLPPISAYFAAQSPSPDDAPCVTSRLMAHLPFAPRKRQRLYDNVEDVLKMHPCFNFKHFKDRAEAMFRWGSEADSSDDGSLDSSSSGHSSLETGGMMGGQKAELARAIFFGPPSATPVSASKGPSPAKPTLSFFAAVAAAFALGTLVDREVADEEARIHAAAQCKNTQKDSASYPSVLLALSQQALALFEKTNSYDLDFLVTMILHVLYMLHDSKARVAHNLLPDVGKMVNVARTMGLDADPDEFPGTFNLFDAEARRRLWWDIFYYDLFVSDYMGRSALISDTEHTTRLPMDVDEDVFTPACTSIPLPRSPLSLLEPNVSDFKYFGLKCRYI</sequence>
<proteinExistence type="predicted"/>
<protein>
    <recommendedName>
        <fullName evidence="4">Xylanolytic transcriptional activator regulatory domain-containing protein</fullName>
    </recommendedName>
</protein>
<feature type="region of interest" description="Disordered" evidence="3">
    <location>
        <begin position="92"/>
        <end position="115"/>
    </location>
</feature>
<name>A0A0C3PCC4_PISTI</name>
<evidence type="ECO:0000256" key="3">
    <source>
        <dbReference type="SAM" id="MobiDB-lite"/>
    </source>
</evidence>
<dbReference type="Pfam" id="PF04082">
    <property type="entry name" value="Fungal_trans"/>
    <property type="match status" value="1"/>
</dbReference>
<dbReference type="STRING" id="870435.A0A0C3PCC4"/>
<dbReference type="EMBL" id="KN831950">
    <property type="protein sequence ID" value="KIO11415.1"/>
    <property type="molecule type" value="Genomic_DNA"/>
</dbReference>
<evidence type="ECO:0000256" key="1">
    <source>
        <dbReference type="ARBA" id="ARBA00004123"/>
    </source>
</evidence>
<dbReference type="CDD" id="cd12148">
    <property type="entry name" value="fungal_TF_MHR"/>
    <property type="match status" value="1"/>
</dbReference>
<keyword evidence="6" id="KW-1185">Reference proteome</keyword>
<organism evidence="5 6">
    <name type="scientific">Pisolithus tinctorius Marx 270</name>
    <dbReference type="NCBI Taxonomy" id="870435"/>
    <lineage>
        <taxon>Eukaryota</taxon>
        <taxon>Fungi</taxon>
        <taxon>Dikarya</taxon>
        <taxon>Basidiomycota</taxon>
        <taxon>Agaricomycotina</taxon>
        <taxon>Agaricomycetes</taxon>
        <taxon>Agaricomycetidae</taxon>
        <taxon>Boletales</taxon>
        <taxon>Sclerodermatineae</taxon>
        <taxon>Pisolithaceae</taxon>
        <taxon>Pisolithus</taxon>
    </lineage>
</organism>
<feature type="compositionally biased region" description="Low complexity" evidence="3">
    <location>
        <begin position="100"/>
        <end position="113"/>
    </location>
</feature>
<evidence type="ECO:0000313" key="5">
    <source>
        <dbReference type="EMBL" id="KIO11415.1"/>
    </source>
</evidence>
<dbReference type="OrthoDB" id="4934715at2759"/>